<sequence length="94" mass="10342">MRTRGEERTELGGQRARPLNQGIDQCHLVGDGAAGVEFTNFARQIACAAVSKIQRGGELNGLFFLRLSAEHTIGRDHRGPCRISPYIKAQHQQA</sequence>
<dbReference type="AlphaFoldDB" id="A0A645FQA9"/>
<evidence type="ECO:0000313" key="1">
    <source>
        <dbReference type="EMBL" id="MPN14363.1"/>
    </source>
</evidence>
<comment type="caution">
    <text evidence="1">The sequence shown here is derived from an EMBL/GenBank/DDBJ whole genome shotgun (WGS) entry which is preliminary data.</text>
</comment>
<protein>
    <submittedName>
        <fullName evidence="1">Uncharacterized protein</fullName>
    </submittedName>
</protein>
<gene>
    <name evidence="1" type="ORF">SDC9_161690</name>
</gene>
<proteinExistence type="predicted"/>
<dbReference type="EMBL" id="VSSQ01060980">
    <property type="protein sequence ID" value="MPN14363.1"/>
    <property type="molecule type" value="Genomic_DNA"/>
</dbReference>
<reference evidence="1" key="1">
    <citation type="submission" date="2019-08" db="EMBL/GenBank/DDBJ databases">
        <authorList>
            <person name="Kucharzyk K."/>
            <person name="Murdoch R.W."/>
            <person name="Higgins S."/>
            <person name="Loffler F."/>
        </authorList>
    </citation>
    <scope>NUCLEOTIDE SEQUENCE</scope>
</reference>
<organism evidence="1">
    <name type="scientific">bioreactor metagenome</name>
    <dbReference type="NCBI Taxonomy" id="1076179"/>
    <lineage>
        <taxon>unclassified sequences</taxon>
        <taxon>metagenomes</taxon>
        <taxon>ecological metagenomes</taxon>
    </lineage>
</organism>
<name>A0A645FQA9_9ZZZZ</name>
<accession>A0A645FQA9</accession>